<dbReference type="InterPro" id="IPR028978">
    <property type="entry name" value="Chorismate_lyase_/UTRA_dom_sf"/>
</dbReference>
<sequence length="184" mass="22304">MFYIDTFYKFHYIFIIPIKKIKFLKKKLYNIIPIKWQIILMNEGSLTEILHFLNNQNIQIKIFQENHAICIHNNTNRNIRCIWLKSSLCTNLIFAKSLWKFQYIDKIEYELQSNKPLGKSLIESQTDIYKEIHEIYYGYSEYLQCKFKTNHGIWGRKYTLYYKNKASITVQEFFSPDIINLCNK</sequence>
<dbReference type="EMBL" id="MK814612">
    <property type="protein sequence ID" value="QCI04568.1"/>
    <property type="molecule type" value="Genomic_DNA"/>
</dbReference>
<dbReference type="Gene3D" id="3.40.1410.10">
    <property type="entry name" value="Chorismate lyase-like"/>
    <property type="match status" value="1"/>
</dbReference>
<evidence type="ECO:0008006" key="2">
    <source>
        <dbReference type="Google" id="ProtNLM"/>
    </source>
</evidence>
<protein>
    <recommendedName>
        <fullName evidence="2">Chorismate lyase</fullName>
    </recommendedName>
</protein>
<reference evidence="1" key="1">
    <citation type="journal article" date="2019" name="Mol. Phylogenet. Evol.">
        <title>Morphological evolution and classification of the red algal order Ceramiales inferred using plastid phylogenomics.</title>
        <authorList>
            <person name="Diaz-Tapia P."/>
            <person name="Pasella M.M."/>
            <person name="Verbruggen H."/>
            <person name="Maggs C.A."/>
        </authorList>
    </citation>
    <scope>NUCLEOTIDE SEQUENCE</scope>
    <source>
        <strain evidence="1">PD2929_2</strain>
    </source>
</reference>
<proteinExistence type="predicted"/>
<organism evidence="1">
    <name type="scientific">Apoglossum ruscifolium</name>
    <dbReference type="NCBI Taxonomy" id="167976"/>
    <lineage>
        <taxon>Eukaryota</taxon>
        <taxon>Rhodophyta</taxon>
        <taxon>Florideophyceae</taxon>
        <taxon>Rhodymeniophycidae</taxon>
        <taxon>Ceramiales</taxon>
        <taxon>Delesseriaceae</taxon>
        <taxon>Apoglossum</taxon>
    </lineage>
</organism>
<dbReference type="Pfam" id="PF01947">
    <property type="entry name" value="Rv2949c-like"/>
    <property type="match status" value="1"/>
</dbReference>
<accession>A0A4D6WPU6</accession>
<name>A0A4D6WPU6_9FLOR</name>
<dbReference type="SUPFAM" id="SSF64288">
    <property type="entry name" value="Chorismate lyase-like"/>
    <property type="match status" value="1"/>
</dbReference>
<dbReference type="AlphaFoldDB" id="A0A4D6WPU6"/>
<dbReference type="InterPro" id="IPR002800">
    <property type="entry name" value="Rv2949c-like"/>
</dbReference>
<gene>
    <name evidence="1" type="primary">ycf21</name>
</gene>
<reference evidence="1" key="2">
    <citation type="submission" date="2019-04" db="EMBL/GenBank/DDBJ databases">
        <authorList>
            <person name="Pasella M."/>
        </authorList>
    </citation>
    <scope>NUCLEOTIDE SEQUENCE</scope>
    <source>
        <strain evidence="1">PD2929_2</strain>
    </source>
</reference>
<evidence type="ECO:0000313" key="1">
    <source>
        <dbReference type="EMBL" id="QCI04568.1"/>
    </source>
</evidence>
<keyword evidence="1" id="KW-0934">Plastid</keyword>
<geneLocation type="plastid" evidence="1"/>